<feature type="region of interest" description="Disordered" evidence="1">
    <location>
        <begin position="1"/>
        <end position="60"/>
    </location>
</feature>
<accession>A0A0H5R752</accession>
<dbReference type="EMBL" id="HACM01009214">
    <property type="protein sequence ID" value="CRZ09656.1"/>
    <property type="molecule type" value="Transcribed_RNA"/>
</dbReference>
<organism evidence="2">
    <name type="scientific">Spongospora subterranea</name>
    <dbReference type="NCBI Taxonomy" id="70186"/>
    <lineage>
        <taxon>Eukaryota</taxon>
        <taxon>Sar</taxon>
        <taxon>Rhizaria</taxon>
        <taxon>Endomyxa</taxon>
        <taxon>Phytomyxea</taxon>
        <taxon>Plasmodiophorida</taxon>
        <taxon>Plasmodiophoridae</taxon>
        <taxon>Spongospora</taxon>
    </lineage>
</organism>
<proteinExistence type="predicted"/>
<reference evidence="2" key="1">
    <citation type="submission" date="2015-04" db="EMBL/GenBank/DDBJ databases">
        <title>The genome sequence of the plant pathogenic Rhizarian Plasmodiophora brassicae reveals insights in its biotrophic life cycle and the origin of chitin synthesis.</title>
        <authorList>
            <person name="Schwelm A."/>
            <person name="Fogelqvist J."/>
            <person name="Knaust A."/>
            <person name="Julke S."/>
            <person name="Lilja T."/>
            <person name="Dhandapani V."/>
            <person name="Bonilla-Rosso G."/>
            <person name="Karlsson M."/>
            <person name="Shevchenko A."/>
            <person name="Choi S.R."/>
            <person name="Kim H.G."/>
            <person name="Park J.Y."/>
            <person name="Lim Y.P."/>
            <person name="Ludwig-Muller J."/>
            <person name="Dixelius C."/>
        </authorList>
    </citation>
    <scope>NUCLEOTIDE SEQUENCE</scope>
    <source>
        <tissue evidence="2">Potato root galls</tissue>
    </source>
</reference>
<feature type="region of interest" description="Disordered" evidence="1">
    <location>
        <begin position="149"/>
        <end position="170"/>
    </location>
</feature>
<protein>
    <submittedName>
        <fullName evidence="2">Uncharacterized protein</fullName>
    </submittedName>
</protein>
<sequence>MARRDPDPYSSSIRPNHCHGAAPNSHPPWKLSNQMWDILGESNRRPNPVPAPSRSDAQPIPFAGIADRIPSASKTWDWFSNIPRTVQPSSFHGGSVLLSSRASVCDNRSHIGPSPCSERDPILEGDLLVHVPDRKPYPIASSKLFHGVHEGPDYRKSKGPRLPYDSSRAGKRTDVERGFRPCFRHVPTPKGYETEPKPARYPISHMWRSRDIITQHEPEFAQTPNRHHQSGQEGNRSFPLHHRRSRQQEPFRPARRPLRSPDVDTAARTIQTLALGEDREAKTTAMRTVDKNWSLGSDVINYRFSGGICPTDRKVEGRIESGERDRHELALQHSYRTNVIHTQQQMMENLKRSQRRTQIY</sequence>
<evidence type="ECO:0000256" key="1">
    <source>
        <dbReference type="SAM" id="MobiDB-lite"/>
    </source>
</evidence>
<evidence type="ECO:0000313" key="2">
    <source>
        <dbReference type="EMBL" id="CRZ09656.1"/>
    </source>
</evidence>
<dbReference type="AlphaFoldDB" id="A0A0H5R752"/>
<feature type="region of interest" description="Disordered" evidence="1">
    <location>
        <begin position="221"/>
        <end position="262"/>
    </location>
</feature>
<name>A0A0H5R752_9EUKA</name>